<feature type="domain" description="Major facilitator superfamily (MFS) profile" evidence="7">
    <location>
        <begin position="10"/>
        <end position="450"/>
    </location>
</feature>
<feature type="transmembrane region" description="Helical" evidence="6">
    <location>
        <begin position="257"/>
        <end position="286"/>
    </location>
</feature>
<feature type="transmembrane region" description="Helical" evidence="6">
    <location>
        <begin position="44"/>
        <end position="64"/>
    </location>
</feature>
<dbReference type="PROSITE" id="PS50850">
    <property type="entry name" value="MFS"/>
    <property type="match status" value="1"/>
</dbReference>
<dbReference type="SUPFAM" id="SSF103473">
    <property type="entry name" value="MFS general substrate transporter"/>
    <property type="match status" value="1"/>
</dbReference>
<evidence type="ECO:0000313" key="8">
    <source>
        <dbReference type="EMBL" id="GLS23813.1"/>
    </source>
</evidence>
<evidence type="ECO:0000259" key="7">
    <source>
        <dbReference type="PROSITE" id="PS50850"/>
    </source>
</evidence>
<dbReference type="InterPro" id="IPR020846">
    <property type="entry name" value="MFS_dom"/>
</dbReference>
<gene>
    <name evidence="8" type="ORF">GCM10007874_68340</name>
</gene>
<dbReference type="InterPro" id="IPR036259">
    <property type="entry name" value="MFS_trans_sf"/>
</dbReference>
<keyword evidence="2" id="KW-0813">Transport</keyword>
<evidence type="ECO:0000256" key="5">
    <source>
        <dbReference type="ARBA" id="ARBA00023136"/>
    </source>
</evidence>
<feature type="transmembrane region" description="Helical" evidence="6">
    <location>
        <begin position="196"/>
        <end position="216"/>
    </location>
</feature>
<dbReference type="PANTHER" id="PTHR42718">
    <property type="entry name" value="MAJOR FACILITATOR SUPERFAMILY MULTIDRUG TRANSPORTER MFSC"/>
    <property type="match status" value="1"/>
</dbReference>
<keyword evidence="3 6" id="KW-0812">Transmembrane</keyword>
<feature type="transmembrane region" description="Helical" evidence="6">
    <location>
        <begin position="12"/>
        <end position="32"/>
    </location>
</feature>
<evidence type="ECO:0000256" key="2">
    <source>
        <dbReference type="ARBA" id="ARBA00022448"/>
    </source>
</evidence>
<evidence type="ECO:0000313" key="9">
    <source>
        <dbReference type="Proteomes" id="UP001156882"/>
    </source>
</evidence>
<feature type="transmembrane region" description="Helical" evidence="6">
    <location>
        <begin position="166"/>
        <end position="184"/>
    </location>
</feature>
<dbReference type="EMBL" id="BSPC01000085">
    <property type="protein sequence ID" value="GLS23813.1"/>
    <property type="molecule type" value="Genomic_DNA"/>
</dbReference>
<keyword evidence="4 6" id="KW-1133">Transmembrane helix</keyword>
<dbReference type="Proteomes" id="UP001156882">
    <property type="component" value="Unassembled WGS sequence"/>
</dbReference>
<keyword evidence="9" id="KW-1185">Reference proteome</keyword>
<dbReference type="Pfam" id="PF07690">
    <property type="entry name" value="MFS_1"/>
    <property type="match status" value="1"/>
</dbReference>
<dbReference type="PANTHER" id="PTHR42718:SF9">
    <property type="entry name" value="MAJOR FACILITATOR SUPERFAMILY MULTIDRUG TRANSPORTER MFSC"/>
    <property type="match status" value="1"/>
</dbReference>
<dbReference type="CDD" id="cd17321">
    <property type="entry name" value="MFS_MMR_MDR_like"/>
    <property type="match status" value="1"/>
</dbReference>
<proteinExistence type="predicted"/>
<dbReference type="RefSeq" id="WP_284316744.1">
    <property type="nucleotide sequence ID" value="NZ_BSPC01000085.1"/>
</dbReference>
<evidence type="ECO:0000256" key="6">
    <source>
        <dbReference type="SAM" id="Phobius"/>
    </source>
</evidence>
<feature type="transmembrane region" description="Helical" evidence="6">
    <location>
        <begin position="426"/>
        <end position="443"/>
    </location>
</feature>
<protein>
    <submittedName>
        <fullName evidence="8">MFS transporter</fullName>
    </submittedName>
</protein>
<feature type="transmembrane region" description="Helical" evidence="6">
    <location>
        <begin position="76"/>
        <end position="102"/>
    </location>
</feature>
<keyword evidence="5 6" id="KW-0472">Membrane</keyword>
<evidence type="ECO:0000256" key="3">
    <source>
        <dbReference type="ARBA" id="ARBA00022692"/>
    </source>
</evidence>
<comment type="caution">
    <text evidence="8">The sequence shown here is derived from an EMBL/GenBank/DDBJ whole genome shotgun (WGS) entry which is preliminary data.</text>
</comment>
<dbReference type="Gene3D" id="1.20.1720.10">
    <property type="entry name" value="Multidrug resistance protein D"/>
    <property type="match status" value="1"/>
</dbReference>
<organism evidence="8 9">
    <name type="scientific">Labrys miyagiensis</name>
    <dbReference type="NCBI Taxonomy" id="346912"/>
    <lineage>
        <taxon>Bacteria</taxon>
        <taxon>Pseudomonadati</taxon>
        <taxon>Pseudomonadota</taxon>
        <taxon>Alphaproteobacteria</taxon>
        <taxon>Hyphomicrobiales</taxon>
        <taxon>Xanthobacteraceae</taxon>
        <taxon>Labrys</taxon>
    </lineage>
</organism>
<feature type="transmembrane region" description="Helical" evidence="6">
    <location>
        <begin position="357"/>
        <end position="381"/>
    </location>
</feature>
<accession>A0ABQ6CVG9</accession>
<feature type="transmembrane region" description="Helical" evidence="6">
    <location>
        <begin position="108"/>
        <end position="126"/>
    </location>
</feature>
<comment type="subcellular location">
    <subcellularLocation>
        <location evidence="1">Membrane</location>
        <topology evidence="1">Multi-pass membrane protein</topology>
    </subcellularLocation>
</comment>
<feature type="transmembrane region" description="Helical" evidence="6">
    <location>
        <begin position="330"/>
        <end position="351"/>
    </location>
</feature>
<reference evidence="9" key="1">
    <citation type="journal article" date="2019" name="Int. J. Syst. Evol. Microbiol.">
        <title>The Global Catalogue of Microorganisms (GCM) 10K type strain sequencing project: providing services to taxonomists for standard genome sequencing and annotation.</title>
        <authorList>
            <consortium name="The Broad Institute Genomics Platform"/>
            <consortium name="The Broad Institute Genome Sequencing Center for Infectious Disease"/>
            <person name="Wu L."/>
            <person name="Ma J."/>
        </authorList>
    </citation>
    <scope>NUCLEOTIDE SEQUENCE [LARGE SCALE GENOMIC DNA]</scope>
    <source>
        <strain evidence="9">NBRC 101365</strain>
    </source>
</reference>
<feature type="transmembrane region" description="Helical" evidence="6">
    <location>
        <begin position="228"/>
        <end position="245"/>
    </location>
</feature>
<sequence length="460" mass="47033">MDQMVHQRRVLAATSISYVIVILDISIVNVALKPIATSLGIDIAGLQWMVNAYTLTFASLLLTGGTLGDRLGACTVYGAGLATFTLASALCGLAPTLATLIAARTLQGLGAALLVPCSLTLINNAYEDPQRRSGAFGLWAGLGGIAMAAGPLVGGVLIHLFGWRSIFLVNVPIGIAGLLMLRQVEADGPAASSRHLDLAGQASAILALGLFTAFLIGGPGLGWRSPPALFMLVVSLAAGAVFLAIESRHSQPMLPLAFFRNGVFSSSVAVSMISAFTFYGLIFVLSLDLQEQCGMPPLVAGLAFLPLTALISIGSMLSRRAAALVGSRRLVSGAFLMAACGFLAMLAAGPASPLWRLLLPMPLIGLAASLITPATTTALMATVEGDRAGIAAGVLNAARQTGAALGVAGFGALVAALHPFAQGMAAGLFSAAILSVMGALIWWRAAIRPSAPISHAPSSR</sequence>
<feature type="transmembrane region" description="Helical" evidence="6">
    <location>
        <begin position="138"/>
        <end position="160"/>
    </location>
</feature>
<dbReference type="Gene3D" id="1.20.1250.20">
    <property type="entry name" value="MFS general substrate transporter like domains"/>
    <property type="match status" value="1"/>
</dbReference>
<feature type="transmembrane region" description="Helical" evidence="6">
    <location>
        <begin position="402"/>
        <end position="420"/>
    </location>
</feature>
<feature type="transmembrane region" description="Helical" evidence="6">
    <location>
        <begin position="298"/>
        <end position="318"/>
    </location>
</feature>
<dbReference type="InterPro" id="IPR011701">
    <property type="entry name" value="MFS"/>
</dbReference>
<evidence type="ECO:0000256" key="4">
    <source>
        <dbReference type="ARBA" id="ARBA00022989"/>
    </source>
</evidence>
<evidence type="ECO:0000256" key="1">
    <source>
        <dbReference type="ARBA" id="ARBA00004141"/>
    </source>
</evidence>
<name>A0ABQ6CVG9_9HYPH</name>